<dbReference type="OrthoDB" id="2606899at2"/>
<dbReference type="InterPro" id="IPR009057">
    <property type="entry name" value="Homeodomain-like_sf"/>
</dbReference>
<dbReference type="RefSeq" id="WP_132947434.1">
    <property type="nucleotide sequence ID" value="NZ_SLUL01000002.1"/>
</dbReference>
<evidence type="ECO:0000313" key="2">
    <source>
        <dbReference type="EMBL" id="TCL52839.1"/>
    </source>
</evidence>
<evidence type="ECO:0000313" key="3">
    <source>
        <dbReference type="Proteomes" id="UP000295658"/>
    </source>
</evidence>
<sequence length="183" mass="21535">MRKTLQITNDYGWTVERLQACERAQKNANMSKRVAAIRLVMQGYMGLQVAQLLNLHRHSVSSYVQKFNEGGMDALLERRYAPGKKPYLSEKEETQLKNMILMSTPAQEGFGVEAYWDTRIIQHVLEEKWNVSMTRYGITKMLHLWGFRYTCPTYTLKRANPRKQQEFQEHVQELKKTSPKTWC</sequence>
<dbReference type="Pfam" id="PF13592">
    <property type="entry name" value="HTH_33"/>
    <property type="match status" value="1"/>
</dbReference>
<comment type="caution">
    <text evidence="2">The sequence shown here is derived from an EMBL/GenBank/DDBJ whole genome shotgun (WGS) entry which is preliminary data.</text>
</comment>
<feature type="domain" description="Winged helix-turn helix" evidence="1">
    <location>
        <begin position="114"/>
        <end position="170"/>
    </location>
</feature>
<organism evidence="2 3">
    <name type="scientific">Thermolongibacillus altinsuensis</name>
    <dbReference type="NCBI Taxonomy" id="575256"/>
    <lineage>
        <taxon>Bacteria</taxon>
        <taxon>Bacillati</taxon>
        <taxon>Bacillota</taxon>
        <taxon>Bacilli</taxon>
        <taxon>Bacillales</taxon>
        <taxon>Anoxybacillaceae</taxon>
        <taxon>Thermolongibacillus</taxon>
    </lineage>
</organism>
<dbReference type="AlphaFoldDB" id="A0A4R1QH26"/>
<dbReference type="Pfam" id="PF13551">
    <property type="entry name" value="HTH_29"/>
    <property type="match status" value="1"/>
</dbReference>
<dbReference type="InterPro" id="IPR025959">
    <property type="entry name" value="Winged_HTH_dom"/>
</dbReference>
<gene>
    <name evidence="2" type="ORF">EDD69_102246</name>
</gene>
<dbReference type="SUPFAM" id="SSF46689">
    <property type="entry name" value="Homeodomain-like"/>
    <property type="match status" value="1"/>
</dbReference>
<proteinExistence type="predicted"/>
<keyword evidence="3" id="KW-1185">Reference proteome</keyword>
<protein>
    <submittedName>
        <fullName evidence="2">Transposase</fullName>
    </submittedName>
</protein>
<dbReference type="EMBL" id="SLUL01000002">
    <property type="protein sequence ID" value="TCL52839.1"/>
    <property type="molecule type" value="Genomic_DNA"/>
</dbReference>
<name>A0A4R1QH26_9BACL</name>
<accession>A0A4R1QH26</accession>
<evidence type="ECO:0000259" key="1">
    <source>
        <dbReference type="Pfam" id="PF13592"/>
    </source>
</evidence>
<dbReference type="Proteomes" id="UP000295658">
    <property type="component" value="Unassembled WGS sequence"/>
</dbReference>
<reference evidence="2 3" key="1">
    <citation type="submission" date="2019-03" db="EMBL/GenBank/DDBJ databases">
        <title>Genomic Encyclopedia of Type Strains, Phase IV (KMG-IV): sequencing the most valuable type-strain genomes for metagenomic binning, comparative biology and taxonomic classification.</title>
        <authorList>
            <person name="Goeker M."/>
        </authorList>
    </citation>
    <scope>NUCLEOTIDE SEQUENCE [LARGE SCALE GENOMIC DNA]</scope>
    <source>
        <strain evidence="2 3">DSM 24979</strain>
    </source>
</reference>